<feature type="domain" description="Calcineurin-like phosphoesterase" evidence="1">
    <location>
        <begin position="8"/>
        <end position="214"/>
    </location>
</feature>
<dbReference type="CDD" id="cd07379">
    <property type="entry name" value="MPP_239FB"/>
    <property type="match status" value="1"/>
</dbReference>
<keyword evidence="3" id="KW-1185">Reference proteome</keyword>
<dbReference type="InterPro" id="IPR029052">
    <property type="entry name" value="Metallo-depent_PP-like"/>
</dbReference>
<dbReference type="AlphaFoldDB" id="A0A8H6VC28"/>
<dbReference type="SUPFAM" id="SSF56300">
    <property type="entry name" value="Metallo-dependent phosphatases"/>
    <property type="match status" value="1"/>
</dbReference>
<proteinExistence type="predicted"/>
<dbReference type="InterPro" id="IPR051693">
    <property type="entry name" value="UPF0046_metallophosphoest"/>
</dbReference>
<protein>
    <submittedName>
        <fullName evidence="2">Putative rhamnogalacturonate lyase C</fullName>
    </submittedName>
</protein>
<evidence type="ECO:0000259" key="1">
    <source>
        <dbReference type="Pfam" id="PF00149"/>
    </source>
</evidence>
<evidence type="ECO:0000313" key="3">
    <source>
        <dbReference type="Proteomes" id="UP000660729"/>
    </source>
</evidence>
<dbReference type="PANTHER" id="PTHR12905">
    <property type="entry name" value="METALLOPHOSPHOESTERASE"/>
    <property type="match status" value="1"/>
</dbReference>
<dbReference type="EMBL" id="JABCIY010000342">
    <property type="protein sequence ID" value="KAF7185157.1"/>
    <property type="molecule type" value="Genomic_DNA"/>
</dbReference>
<dbReference type="GO" id="GO:0016829">
    <property type="term" value="F:lyase activity"/>
    <property type="evidence" value="ECO:0007669"/>
    <property type="project" value="UniProtKB-KW"/>
</dbReference>
<dbReference type="GO" id="GO:0016787">
    <property type="term" value="F:hydrolase activity"/>
    <property type="evidence" value="ECO:0007669"/>
    <property type="project" value="InterPro"/>
</dbReference>
<dbReference type="OrthoDB" id="630188at2759"/>
<reference evidence="2" key="1">
    <citation type="submission" date="2020-04" db="EMBL/GenBank/DDBJ databases">
        <title>Draft genome resource of the tomato pathogen Pseudocercospora fuligena.</title>
        <authorList>
            <person name="Zaccaron A."/>
        </authorList>
    </citation>
    <scope>NUCLEOTIDE SEQUENCE</scope>
    <source>
        <strain evidence="2">PF001</strain>
    </source>
</reference>
<comment type="caution">
    <text evidence="2">The sequence shown here is derived from an EMBL/GenBank/DDBJ whole genome shotgun (WGS) entry which is preliminary data.</text>
</comment>
<gene>
    <name evidence="2" type="ORF">HII31_13432</name>
</gene>
<keyword evidence="2" id="KW-0456">Lyase</keyword>
<organism evidence="2 3">
    <name type="scientific">Pseudocercospora fuligena</name>
    <dbReference type="NCBI Taxonomy" id="685502"/>
    <lineage>
        <taxon>Eukaryota</taxon>
        <taxon>Fungi</taxon>
        <taxon>Dikarya</taxon>
        <taxon>Ascomycota</taxon>
        <taxon>Pezizomycotina</taxon>
        <taxon>Dothideomycetes</taxon>
        <taxon>Dothideomycetidae</taxon>
        <taxon>Mycosphaerellales</taxon>
        <taxon>Mycosphaerellaceae</taxon>
        <taxon>Pseudocercospora</taxon>
    </lineage>
</organism>
<name>A0A8H6VC28_9PEZI</name>
<sequence>MDSQIRTRILVISDTHGGKVSYNHLGHFDVAVHSGDLTEGSYLAEFEQAIKTLKSIQAPLKLVIAGNHDFTLDTAIFKKKLASAIPPLGEADTAVKKQYGLFGEARALFESESAKAAGIRFLDEGVHDFVLKNGAKLSVFASPYTPGVDEWAFQYNPQAGHRWEIPKVDLAITHGPPQGVFDLAESRKRIGCPLLFAAIAKAQPKAHLFGHVHAGWGAKRVVWQEHLEQEPSHWSAINNDESVLIASLRNLRESKFDTPAGVEEKQERVRKLMQVGYCTAEVSSRTETARETVFVNAAVRGPSEHLQVPWCVELDLSKS</sequence>
<dbReference type="InterPro" id="IPR004843">
    <property type="entry name" value="Calcineurin-like_PHP"/>
</dbReference>
<dbReference type="Proteomes" id="UP000660729">
    <property type="component" value="Unassembled WGS sequence"/>
</dbReference>
<dbReference type="Gene3D" id="3.60.21.10">
    <property type="match status" value="1"/>
</dbReference>
<dbReference type="PANTHER" id="PTHR12905:SF0">
    <property type="entry name" value="CALCINEURIN-LIKE PHOSPHOESTERASE DOMAIN-CONTAINING PROTEIN"/>
    <property type="match status" value="1"/>
</dbReference>
<accession>A0A8H6VC28</accession>
<dbReference type="Pfam" id="PF00149">
    <property type="entry name" value="Metallophos"/>
    <property type="match status" value="1"/>
</dbReference>
<evidence type="ECO:0000313" key="2">
    <source>
        <dbReference type="EMBL" id="KAF7185157.1"/>
    </source>
</evidence>